<dbReference type="HOGENOM" id="CLU_1280900_0_0_6"/>
<protein>
    <submittedName>
        <fullName evidence="1">Uncharacterized protein</fullName>
    </submittedName>
</protein>
<dbReference type="RefSeq" id="WP_004638173.1">
    <property type="nucleotide sequence ID" value="NZ_GG770435.1"/>
</dbReference>
<comment type="caution">
    <text evidence="1">The sequence shown here is derived from an EMBL/GenBank/DDBJ whole genome shotgun (WGS) entry which is preliminary data.</text>
</comment>
<dbReference type="EMBL" id="ADMT01000116">
    <property type="protein sequence ID" value="EFF83314.1"/>
    <property type="molecule type" value="Genomic_DNA"/>
</dbReference>
<evidence type="ECO:0000313" key="1">
    <source>
        <dbReference type="EMBL" id="EFF83314.1"/>
    </source>
</evidence>
<sequence>MVEQVDYSQTPLSTIYRTYPVLTEKPNETNDLTHSHERLIQSLDNSTGRFLKVDTARAAFQVYQYAWMTHGRQQQASLKNLFYSLRGSQKAIWVPTFSDDLTVLSNNVSTTNSLTIAFCGYTRFSFNELSKRDIRIELKNGQILYRRIVAAAELSTTEELIELDQNFDNVNKNTVVSISFMSLCRLSSDTVNIEHINDSDGIAKCAVTWRGVRES</sequence>
<dbReference type="Proteomes" id="UP000003085">
    <property type="component" value="Unassembled WGS sequence"/>
</dbReference>
<proteinExistence type="predicted"/>
<accession>D4XNC7</accession>
<gene>
    <name evidence="1" type="ORF">HMP0015_1219</name>
</gene>
<name>D4XNC7_ACIHA</name>
<dbReference type="AlphaFoldDB" id="D4XNC7"/>
<evidence type="ECO:0000313" key="2">
    <source>
        <dbReference type="Proteomes" id="UP000003085"/>
    </source>
</evidence>
<organism evidence="1 2">
    <name type="scientific">Acinetobacter haemolyticus ATCC 19194</name>
    <dbReference type="NCBI Taxonomy" id="707232"/>
    <lineage>
        <taxon>Bacteria</taxon>
        <taxon>Pseudomonadati</taxon>
        <taxon>Pseudomonadota</taxon>
        <taxon>Gammaproteobacteria</taxon>
        <taxon>Moraxellales</taxon>
        <taxon>Moraxellaceae</taxon>
        <taxon>Acinetobacter</taxon>
    </lineage>
</organism>
<reference evidence="2" key="1">
    <citation type="submission" date="2010-03" db="EMBL/GenBank/DDBJ databases">
        <title>Complete sequence of Mobiluncus curtisii ATCC 43063.</title>
        <authorList>
            <person name="Muzny D."/>
            <person name="Qin X."/>
            <person name="Deng J."/>
            <person name="Jiang H."/>
            <person name="Liu Y."/>
            <person name="Qu J."/>
            <person name="Song X.-Z."/>
            <person name="Zhang L."/>
            <person name="Thornton R."/>
            <person name="Coyle M."/>
            <person name="Francisco L."/>
            <person name="Jackson L."/>
            <person name="Javaid M."/>
            <person name="Korchina V."/>
            <person name="Kovar C."/>
            <person name="Mata R."/>
            <person name="Mathew T."/>
            <person name="Ngo R."/>
            <person name="Nguyen L."/>
            <person name="Nguyen N."/>
            <person name="Okwuonu G."/>
            <person name="Ongeri F."/>
            <person name="Pham C."/>
            <person name="Simmons D."/>
            <person name="Wilczek-Boney K."/>
            <person name="Hale W."/>
            <person name="Jakkamsetti A."/>
            <person name="Pham P."/>
            <person name="Ruth R."/>
            <person name="San Lucas F."/>
            <person name="Warren J."/>
            <person name="Zhang J."/>
            <person name="Zhao Z."/>
            <person name="Zhou C."/>
            <person name="Zhu D."/>
            <person name="Lee S."/>
            <person name="Bess C."/>
            <person name="Blankenburg K."/>
            <person name="Forbes L."/>
            <person name="Fu Q."/>
            <person name="Gubbala S."/>
            <person name="Hirani K."/>
            <person name="Jayaseelan J.C."/>
            <person name="Lara F."/>
            <person name="Munidasa M."/>
            <person name="Palculict T."/>
            <person name="Patil S."/>
            <person name="Pu L.-L."/>
            <person name="Saada N."/>
            <person name="Tang L."/>
            <person name="Weissenberger G."/>
            <person name="Zhu Y."/>
            <person name="Hemphill L."/>
            <person name="Shang Y."/>
            <person name="Youmans B."/>
            <person name="Ayvaz T."/>
            <person name="Ross M."/>
            <person name="Santibanez J."/>
            <person name="Aqrawi P."/>
            <person name="Gross S."/>
            <person name="Joshi V."/>
            <person name="Fowler G."/>
            <person name="Nazareth L."/>
            <person name="Reid J."/>
            <person name="Worley K."/>
            <person name="Petrosino J."/>
            <person name="Highlander S."/>
            <person name="Gibbs R."/>
            <person name="Gibbs R."/>
        </authorList>
    </citation>
    <scope>NUCLEOTIDE SEQUENCE [LARGE SCALE GENOMIC DNA]</scope>
    <source>
        <strain evidence="2">ATCC 19194</strain>
    </source>
</reference>